<sequence>MTKDSNPATKRGQVVAMGEVFPPAAATDSGTKAGSTADLKALHADLTDTYREYLDMAKAKPSMLNPAMLGLIQTFLRHNEITAEAPQKAEATELQRRLEDRIKTRDIAIARISRTGLGQTQNDTAP</sequence>
<gene>
    <name evidence="1" type="ORF">E4L95_05365</name>
</gene>
<dbReference type="Pfam" id="PF11123">
    <property type="entry name" value="DNA_Packaging_2"/>
    <property type="match status" value="1"/>
</dbReference>
<name>A0A4Z1CQP6_9RHOB</name>
<accession>A0A4Z1CQP6</accession>
<evidence type="ECO:0000313" key="2">
    <source>
        <dbReference type="Proteomes" id="UP000297972"/>
    </source>
</evidence>
<comment type="caution">
    <text evidence="1">The sequence shown here is derived from an EMBL/GenBank/DDBJ whole genome shotgun (WGS) entry which is preliminary data.</text>
</comment>
<dbReference type="RefSeq" id="WP_135816723.1">
    <property type="nucleotide sequence ID" value="NZ_SRPG01000033.1"/>
</dbReference>
<protein>
    <submittedName>
        <fullName evidence="1">Uncharacterized protein</fullName>
    </submittedName>
</protein>
<evidence type="ECO:0000313" key="1">
    <source>
        <dbReference type="EMBL" id="TGN67334.1"/>
    </source>
</evidence>
<dbReference type="EMBL" id="SRPG01000033">
    <property type="protein sequence ID" value="TGN67334.1"/>
    <property type="molecule type" value="Genomic_DNA"/>
</dbReference>
<keyword evidence="2" id="KW-1185">Reference proteome</keyword>
<reference evidence="1 2" key="1">
    <citation type="submission" date="2019-03" db="EMBL/GenBank/DDBJ databases">
        <authorList>
            <person name="Li J."/>
        </authorList>
    </citation>
    <scope>NUCLEOTIDE SEQUENCE [LARGE SCALE GENOMIC DNA]</scope>
    <source>
        <strain evidence="1 2">3058</strain>
    </source>
</reference>
<dbReference type="AlphaFoldDB" id="A0A4Z1CQP6"/>
<organism evidence="1 2">
    <name type="scientific">Paracoccus liaowanqingii</name>
    <dbReference type="NCBI Taxonomy" id="2560053"/>
    <lineage>
        <taxon>Bacteria</taxon>
        <taxon>Pseudomonadati</taxon>
        <taxon>Pseudomonadota</taxon>
        <taxon>Alphaproteobacteria</taxon>
        <taxon>Rhodobacterales</taxon>
        <taxon>Paracoccaceae</taxon>
        <taxon>Paracoccus</taxon>
    </lineage>
</organism>
<dbReference type="Proteomes" id="UP000297972">
    <property type="component" value="Unassembled WGS sequence"/>
</dbReference>
<proteinExistence type="predicted"/>
<dbReference type="InterPro" id="IPR024345">
    <property type="entry name" value="DNA_matur_Phage_T7-like"/>
</dbReference>